<proteinExistence type="predicted"/>
<feature type="region of interest" description="Disordered" evidence="1">
    <location>
        <begin position="37"/>
        <end position="77"/>
    </location>
</feature>
<dbReference type="AlphaFoldDB" id="A0A073HYS4"/>
<evidence type="ECO:0000313" key="2">
    <source>
        <dbReference type="EMBL" id="KEJ82574.1"/>
    </source>
</evidence>
<reference evidence="3" key="1">
    <citation type="journal article" date="2014" name="Cell">
        <title>The Architecture of a Scrambled Genome Reveals Massive Levels of Genomic Rearrangement during Development.</title>
        <authorList>
            <person name="Chen X."/>
            <person name="Bracht J.R."/>
            <person name="Goldman A.D."/>
            <person name="Dolzhenko E."/>
            <person name="Clay D.M."/>
            <person name="Swart E.C."/>
            <person name="Perlman D.H."/>
            <person name="Doak T.G."/>
            <person name="Stuart A."/>
            <person name="Amemiya C.T."/>
            <person name="Sebra R.P."/>
            <person name="Landweber L.F."/>
        </authorList>
    </citation>
    <scope>NUCLEOTIDE SEQUENCE [LARGE SCALE GENOMIC DNA]</scope>
    <source>
        <strain evidence="3">JRB310</strain>
    </source>
</reference>
<gene>
    <name evidence="2" type="ORF">OXYTRIMIC_119</name>
</gene>
<keyword evidence="3" id="KW-1185">Reference proteome</keyword>
<dbReference type="EMBL" id="ARYC01015518">
    <property type="protein sequence ID" value="KEJ82574.1"/>
    <property type="molecule type" value="Genomic_DNA"/>
</dbReference>
<organism evidence="2 3">
    <name type="scientific">Oxytricha trifallax</name>
    <dbReference type="NCBI Taxonomy" id="1172189"/>
    <lineage>
        <taxon>Eukaryota</taxon>
        <taxon>Sar</taxon>
        <taxon>Alveolata</taxon>
        <taxon>Ciliophora</taxon>
        <taxon>Intramacronucleata</taxon>
        <taxon>Spirotrichea</taxon>
        <taxon>Stichotrichia</taxon>
        <taxon>Sporadotrichida</taxon>
        <taxon>Oxytrichidae</taxon>
        <taxon>Oxytrichinae</taxon>
        <taxon>Oxytricha</taxon>
    </lineage>
</organism>
<name>A0A073HYS4_9SPIT</name>
<comment type="caution">
    <text evidence="2">The sequence shown here is derived from an EMBL/GenBank/DDBJ whole genome shotgun (WGS) entry which is preliminary data.</text>
</comment>
<protein>
    <submittedName>
        <fullName evidence="2">Uncharacterized protein</fullName>
    </submittedName>
</protein>
<evidence type="ECO:0000256" key="1">
    <source>
        <dbReference type="SAM" id="MobiDB-lite"/>
    </source>
</evidence>
<accession>A0A073HYS4</accession>
<sequence>MSREEIKYDEQNQTILYVTCNNNLQFIYLYYRHQINQSQKDRQRQKKKKKRDRAETGERGGVMSHPQRQTAFRLGHKEPRSVPQCIVQKGDLNQNKAFYVQSGLLN</sequence>
<dbReference type="Proteomes" id="UP000053232">
    <property type="component" value="Unassembled WGS sequence"/>
</dbReference>
<evidence type="ECO:0000313" key="3">
    <source>
        <dbReference type="Proteomes" id="UP000053232"/>
    </source>
</evidence>